<accession>A0A1H6K465</accession>
<comment type="catalytic activity">
    <reaction evidence="2 4">
        <text>L-methionyl-[protein] + [thioredoxin]-disulfide + H2O = L-methionyl-(S)-S-oxide-[protein] + [thioredoxin]-dithiol</text>
        <dbReference type="Rhea" id="RHEA:14217"/>
        <dbReference type="Rhea" id="RHEA-COMP:10698"/>
        <dbReference type="Rhea" id="RHEA-COMP:10700"/>
        <dbReference type="Rhea" id="RHEA-COMP:12313"/>
        <dbReference type="Rhea" id="RHEA-COMP:12315"/>
        <dbReference type="ChEBI" id="CHEBI:15377"/>
        <dbReference type="ChEBI" id="CHEBI:16044"/>
        <dbReference type="ChEBI" id="CHEBI:29950"/>
        <dbReference type="ChEBI" id="CHEBI:44120"/>
        <dbReference type="ChEBI" id="CHEBI:50058"/>
        <dbReference type="EC" id="1.8.4.11"/>
    </reaction>
</comment>
<evidence type="ECO:0000313" key="6">
    <source>
        <dbReference type="EMBL" id="SEH68061.1"/>
    </source>
</evidence>
<dbReference type="PANTHER" id="PTHR43774">
    <property type="entry name" value="PEPTIDE METHIONINE SULFOXIDE REDUCTASE"/>
    <property type="match status" value="1"/>
</dbReference>
<feature type="domain" description="Peptide methionine sulphoxide reductase MsrA" evidence="5">
    <location>
        <begin position="8"/>
        <end position="160"/>
    </location>
</feature>
<dbReference type="InterPro" id="IPR036509">
    <property type="entry name" value="Met_Sox_Rdtase_MsrA_sf"/>
</dbReference>
<sequence>MNSDNNETAIFANGCFWCSEAIFQKINGVKEVLPGYIGGITENPTYEEVCSGTTNHAEAIKIVFDYKQVSYQQLLEVFFATHDPTTLNRQGNDIGTQYRSEIFYTTPHQKEQAELFVKVLNEELIFDKPVVTKVSKATPFYFAENYHQNYFNNHPDKTYCAMVISPKVNKFEKFFQEYVTK</sequence>
<gene>
    <name evidence="4" type="primary">msrA</name>
    <name evidence="6" type="ORF">SAMN02927937_00835</name>
</gene>
<dbReference type="AlphaFoldDB" id="A0A1H6K465"/>
<keyword evidence="7" id="KW-1185">Reference proteome</keyword>
<dbReference type="STRING" id="1159016.SAMN02927937_00835"/>
<reference evidence="6 7" key="1">
    <citation type="submission" date="2016-10" db="EMBL/GenBank/DDBJ databases">
        <authorList>
            <person name="de Groot N.N."/>
        </authorList>
    </citation>
    <scope>NUCLEOTIDE SEQUENCE [LARGE SCALE GENOMIC DNA]</scope>
    <source>
        <strain evidence="6 7">CGMCC 1.10825</strain>
    </source>
</reference>
<dbReference type="PANTHER" id="PTHR43774:SF1">
    <property type="entry name" value="PEPTIDE METHIONINE SULFOXIDE REDUCTASE MSRA 2"/>
    <property type="match status" value="1"/>
</dbReference>
<name>A0A1H6K465_9FLAO</name>
<dbReference type="EMBL" id="FNXE01000008">
    <property type="protein sequence ID" value="SEH68061.1"/>
    <property type="molecule type" value="Genomic_DNA"/>
</dbReference>
<evidence type="ECO:0000256" key="2">
    <source>
        <dbReference type="ARBA" id="ARBA00047806"/>
    </source>
</evidence>
<dbReference type="Gene3D" id="3.30.1060.10">
    <property type="entry name" value="Peptide methionine sulphoxide reductase MsrA"/>
    <property type="match status" value="1"/>
</dbReference>
<dbReference type="InterPro" id="IPR002569">
    <property type="entry name" value="Met_Sox_Rdtase_MsrA_dom"/>
</dbReference>
<evidence type="ECO:0000256" key="4">
    <source>
        <dbReference type="HAMAP-Rule" id="MF_01401"/>
    </source>
</evidence>
<proteinExistence type="inferred from homology"/>
<feature type="active site" evidence="4">
    <location>
        <position position="15"/>
    </location>
</feature>
<protein>
    <recommendedName>
        <fullName evidence="4">Peptide methionine sulfoxide reductase MsrA</fullName>
        <shortName evidence="4">Protein-methionine-S-oxide reductase</shortName>
        <ecNumber evidence="4">1.8.4.11</ecNumber>
    </recommendedName>
    <alternativeName>
        <fullName evidence="4">Peptide-methionine (S)-S-oxide reductase</fullName>
        <shortName evidence="4">Peptide Met(O) reductase</shortName>
    </alternativeName>
</protein>
<dbReference type="OrthoDB" id="4174719at2"/>
<dbReference type="Proteomes" id="UP000199634">
    <property type="component" value="Unassembled WGS sequence"/>
</dbReference>
<dbReference type="GO" id="GO:0008113">
    <property type="term" value="F:peptide-methionine (S)-S-oxide reductase activity"/>
    <property type="evidence" value="ECO:0007669"/>
    <property type="project" value="UniProtKB-UniRule"/>
</dbReference>
<dbReference type="HAMAP" id="MF_01401">
    <property type="entry name" value="MsrA"/>
    <property type="match status" value="1"/>
</dbReference>
<dbReference type="SUPFAM" id="SSF55068">
    <property type="entry name" value="Peptide methionine sulfoxide reductase"/>
    <property type="match status" value="1"/>
</dbReference>
<dbReference type="GO" id="GO:0033744">
    <property type="term" value="F:L-methionine:thioredoxin-disulfide S-oxidoreductase activity"/>
    <property type="evidence" value="ECO:0007669"/>
    <property type="project" value="RHEA"/>
</dbReference>
<comment type="function">
    <text evidence="4">Has an important function as a repair enzyme for proteins that have been inactivated by oxidation. Catalyzes the reversible oxidation-reduction of methionine sulfoxide in proteins to methionine.</text>
</comment>
<evidence type="ECO:0000313" key="7">
    <source>
        <dbReference type="Proteomes" id="UP000199634"/>
    </source>
</evidence>
<dbReference type="EC" id="1.8.4.11" evidence="4"/>
<dbReference type="NCBIfam" id="TIGR00401">
    <property type="entry name" value="msrA"/>
    <property type="match status" value="1"/>
</dbReference>
<evidence type="ECO:0000256" key="3">
    <source>
        <dbReference type="ARBA" id="ARBA00048782"/>
    </source>
</evidence>
<dbReference type="RefSeq" id="WP_091096649.1">
    <property type="nucleotide sequence ID" value="NZ_FNXE01000008.1"/>
</dbReference>
<keyword evidence="1 4" id="KW-0560">Oxidoreductase</keyword>
<comment type="catalytic activity">
    <reaction evidence="3 4">
        <text>[thioredoxin]-disulfide + L-methionine + H2O = L-methionine (S)-S-oxide + [thioredoxin]-dithiol</text>
        <dbReference type="Rhea" id="RHEA:19993"/>
        <dbReference type="Rhea" id="RHEA-COMP:10698"/>
        <dbReference type="Rhea" id="RHEA-COMP:10700"/>
        <dbReference type="ChEBI" id="CHEBI:15377"/>
        <dbReference type="ChEBI" id="CHEBI:29950"/>
        <dbReference type="ChEBI" id="CHEBI:50058"/>
        <dbReference type="ChEBI" id="CHEBI:57844"/>
        <dbReference type="ChEBI" id="CHEBI:58772"/>
        <dbReference type="EC" id="1.8.4.11"/>
    </reaction>
</comment>
<evidence type="ECO:0000256" key="1">
    <source>
        <dbReference type="ARBA" id="ARBA00023002"/>
    </source>
</evidence>
<dbReference type="Pfam" id="PF01625">
    <property type="entry name" value="PMSR"/>
    <property type="match status" value="1"/>
</dbReference>
<organism evidence="6 7">
    <name type="scientific">Paenimyroides marinum</name>
    <dbReference type="NCBI Taxonomy" id="1159016"/>
    <lineage>
        <taxon>Bacteria</taxon>
        <taxon>Pseudomonadati</taxon>
        <taxon>Bacteroidota</taxon>
        <taxon>Flavobacteriia</taxon>
        <taxon>Flavobacteriales</taxon>
        <taxon>Flavobacteriaceae</taxon>
        <taxon>Paenimyroides</taxon>
    </lineage>
</organism>
<evidence type="ECO:0000259" key="5">
    <source>
        <dbReference type="Pfam" id="PF01625"/>
    </source>
</evidence>
<comment type="similarity">
    <text evidence="4">Belongs to the MsrA Met sulfoxide reductase family.</text>
</comment>